<dbReference type="Proteomes" id="UP000247416">
    <property type="component" value="Unassembled WGS sequence"/>
</dbReference>
<dbReference type="InterPro" id="IPR013762">
    <property type="entry name" value="Integrase-like_cat_sf"/>
</dbReference>
<dbReference type="InterPro" id="IPR011010">
    <property type="entry name" value="DNA_brk_join_enz"/>
</dbReference>
<protein>
    <recommendedName>
        <fullName evidence="4">Phage integrase family protein</fullName>
    </recommendedName>
</protein>
<keyword evidence="3" id="KW-1185">Reference proteome</keyword>
<dbReference type="EMBL" id="QJTJ01000011">
    <property type="protein sequence ID" value="PYF06185.1"/>
    <property type="molecule type" value="Genomic_DNA"/>
</dbReference>
<evidence type="ECO:0000256" key="1">
    <source>
        <dbReference type="ARBA" id="ARBA00023172"/>
    </source>
</evidence>
<keyword evidence="1" id="KW-0233">DNA recombination</keyword>
<dbReference type="GO" id="GO:0015074">
    <property type="term" value="P:DNA integration"/>
    <property type="evidence" value="ECO:0007669"/>
    <property type="project" value="InterPro"/>
</dbReference>
<organism evidence="2 3">
    <name type="scientific">Ureibacillus chungkukjangi</name>
    <dbReference type="NCBI Taxonomy" id="1202712"/>
    <lineage>
        <taxon>Bacteria</taxon>
        <taxon>Bacillati</taxon>
        <taxon>Bacillota</taxon>
        <taxon>Bacilli</taxon>
        <taxon>Bacillales</taxon>
        <taxon>Caryophanaceae</taxon>
        <taxon>Ureibacillus</taxon>
    </lineage>
</organism>
<accession>A0A318TW55</accession>
<dbReference type="Gene3D" id="1.10.443.10">
    <property type="entry name" value="Intergrase catalytic core"/>
    <property type="match status" value="1"/>
</dbReference>
<evidence type="ECO:0000313" key="2">
    <source>
        <dbReference type="EMBL" id="PYF06185.1"/>
    </source>
</evidence>
<dbReference type="GO" id="GO:0006310">
    <property type="term" value="P:DNA recombination"/>
    <property type="evidence" value="ECO:0007669"/>
    <property type="project" value="UniProtKB-KW"/>
</dbReference>
<reference evidence="2 3" key="1">
    <citation type="submission" date="2018-06" db="EMBL/GenBank/DDBJ databases">
        <title>Genomic Encyclopedia of Archaeal and Bacterial Type Strains, Phase II (KMG-II): from individual species to whole genera.</title>
        <authorList>
            <person name="Goeker M."/>
        </authorList>
    </citation>
    <scope>NUCLEOTIDE SEQUENCE [LARGE SCALE GENOMIC DNA]</scope>
    <source>
        <strain evidence="2 3">KACC 16626</strain>
    </source>
</reference>
<dbReference type="SUPFAM" id="SSF56349">
    <property type="entry name" value="DNA breaking-rejoining enzymes"/>
    <property type="match status" value="1"/>
</dbReference>
<sequence length="449" mass="52565">MEKFTCGRYKYVVKETETKEVFNNNVTTIRTVNIGIKDLINDIVFPHPITDFIRVKYEYSGKSVNSQIAPARVICRFLNYILERVSNEDLNFITLKEGGLKELKYIHGSKYITFLTKSGKTRNTVQYSENYLKVFYQYLFEKEIISPEFEMRTFLDNNKNLVIQSPFRHSAFSTRFPSNKMKSHNLMSKLKDFGDNRYSLVNEFILKAKEIAPEIAFGIALQFYGGIRRGEAVNLIKDNLKAKYRESLYVEIRDNRNILFGHLKDTTKENPKRLNYLKVNMAQQTILDNDLLWDLYDFHMKQWYKYQEKAQTQALFINNDGNAISGSSWDKKFNKIKKVFLKELKSTPGRFDDWQLLSNNYWSSHIGRGNFTNFLLDMGLSITQVAIARGDTSTDTVIKYVDEKVTSKALIDALNELKNTPKEMFGVVDRDLIKTHWKDGVLKREKKWK</sequence>
<dbReference type="OrthoDB" id="2206342at2"/>
<name>A0A318TW55_9BACL</name>
<proteinExistence type="predicted"/>
<evidence type="ECO:0008006" key="4">
    <source>
        <dbReference type="Google" id="ProtNLM"/>
    </source>
</evidence>
<gene>
    <name evidence="2" type="ORF">BJ095_11114</name>
</gene>
<dbReference type="GO" id="GO:0003677">
    <property type="term" value="F:DNA binding"/>
    <property type="evidence" value="ECO:0007669"/>
    <property type="project" value="InterPro"/>
</dbReference>
<dbReference type="AlphaFoldDB" id="A0A318TW55"/>
<evidence type="ECO:0000313" key="3">
    <source>
        <dbReference type="Proteomes" id="UP000247416"/>
    </source>
</evidence>
<comment type="caution">
    <text evidence="2">The sequence shown here is derived from an EMBL/GenBank/DDBJ whole genome shotgun (WGS) entry which is preliminary data.</text>
</comment>
<dbReference type="RefSeq" id="WP_107935047.1">
    <property type="nucleotide sequence ID" value="NZ_PYWJ01000014.1"/>
</dbReference>